<reference evidence="1" key="1">
    <citation type="journal article" date="2019" name="bioRxiv">
        <title>The Genome of the Zebra Mussel, Dreissena polymorpha: A Resource for Invasive Species Research.</title>
        <authorList>
            <person name="McCartney M.A."/>
            <person name="Auch B."/>
            <person name="Kono T."/>
            <person name="Mallez S."/>
            <person name="Zhang Y."/>
            <person name="Obille A."/>
            <person name="Becker A."/>
            <person name="Abrahante J.E."/>
            <person name="Garbe J."/>
            <person name="Badalamenti J.P."/>
            <person name="Herman A."/>
            <person name="Mangelson H."/>
            <person name="Liachko I."/>
            <person name="Sullivan S."/>
            <person name="Sone E.D."/>
            <person name="Koren S."/>
            <person name="Silverstein K.A.T."/>
            <person name="Beckman K.B."/>
            <person name="Gohl D.M."/>
        </authorList>
    </citation>
    <scope>NUCLEOTIDE SEQUENCE</scope>
    <source>
        <strain evidence="1">Duluth1</strain>
        <tissue evidence="1">Whole animal</tissue>
    </source>
</reference>
<comment type="caution">
    <text evidence="1">The sequence shown here is derived from an EMBL/GenBank/DDBJ whole genome shotgun (WGS) entry which is preliminary data.</text>
</comment>
<proteinExistence type="predicted"/>
<dbReference type="EMBL" id="JAIWYP010000009">
    <property type="protein sequence ID" value="KAH3778921.1"/>
    <property type="molecule type" value="Genomic_DNA"/>
</dbReference>
<gene>
    <name evidence="1" type="ORF">DPMN_180398</name>
</gene>
<evidence type="ECO:0000313" key="2">
    <source>
        <dbReference type="Proteomes" id="UP000828390"/>
    </source>
</evidence>
<reference evidence="1" key="2">
    <citation type="submission" date="2020-11" db="EMBL/GenBank/DDBJ databases">
        <authorList>
            <person name="McCartney M.A."/>
            <person name="Auch B."/>
            <person name="Kono T."/>
            <person name="Mallez S."/>
            <person name="Becker A."/>
            <person name="Gohl D.M."/>
            <person name="Silverstein K.A.T."/>
            <person name="Koren S."/>
            <person name="Bechman K.B."/>
            <person name="Herman A."/>
            <person name="Abrahante J.E."/>
            <person name="Garbe J."/>
        </authorList>
    </citation>
    <scope>NUCLEOTIDE SEQUENCE</scope>
    <source>
        <strain evidence="1">Duluth1</strain>
        <tissue evidence="1">Whole animal</tissue>
    </source>
</reference>
<keyword evidence="2" id="KW-1185">Reference proteome</keyword>
<evidence type="ECO:0000313" key="1">
    <source>
        <dbReference type="EMBL" id="KAH3778921.1"/>
    </source>
</evidence>
<organism evidence="1 2">
    <name type="scientific">Dreissena polymorpha</name>
    <name type="common">Zebra mussel</name>
    <name type="synonym">Mytilus polymorpha</name>
    <dbReference type="NCBI Taxonomy" id="45954"/>
    <lineage>
        <taxon>Eukaryota</taxon>
        <taxon>Metazoa</taxon>
        <taxon>Spiralia</taxon>
        <taxon>Lophotrochozoa</taxon>
        <taxon>Mollusca</taxon>
        <taxon>Bivalvia</taxon>
        <taxon>Autobranchia</taxon>
        <taxon>Heteroconchia</taxon>
        <taxon>Euheterodonta</taxon>
        <taxon>Imparidentia</taxon>
        <taxon>Neoheterodontei</taxon>
        <taxon>Myida</taxon>
        <taxon>Dreissenoidea</taxon>
        <taxon>Dreissenidae</taxon>
        <taxon>Dreissena</taxon>
    </lineage>
</organism>
<protein>
    <submittedName>
        <fullName evidence="1">Uncharacterized protein</fullName>
    </submittedName>
</protein>
<dbReference type="AlphaFoldDB" id="A0A9D4EFT0"/>
<accession>A0A9D4EFT0</accession>
<sequence>MERRWYVGKILQVDTEDEDIEITFLQQSKDLFRWPRKEDKIWIDFTDEICQVSEPVTTGRPQRTFKLAEEDIQQVKIRFSESH</sequence>
<name>A0A9D4EFT0_DREPO</name>
<dbReference type="Proteomes" id="UP000828390">
    <property type="component" value="Unassembled WGS sequence"/>
</dbReference>